<evidence type="ECO:0000313" key="5">
    <source>
        <dbReference type="EMBL" id="KAA0025159.1"/>
    </source>
</evidence>
<dbReference type="InterPro" id="IPR001584">
    <property type="entry name" value="Integrase_cat-core"/>
</dbReference>
<feature type="domain" description="Integrase catalytic" evidence="4">
    <location>
        <begin position="265"/>
        <end position="365"/>
    </location>
</feature>
<dbReference type="PROSITE" id="PS50994">
    <property type="entry name" value="INTEGRASE"/>
    <property type="match status" value="1"/>
</dbReference>
<dbReference type="Proteomes" id="UP000321393">
    <property type="component" value="Unassembled WGS sequence"/>
</dbReference>
<dbReference type="InterPro" id="IPR043502">
    <property type="entry name" value="DNA/RNA_pol_sf"/>
</dbReference>
<dbReference type="InterPro" id="IPR013103">
    <property type="entry name" value="RVT_2"/>
</dbReference>
<feature type="region of interest" description="Disordered" evidence="3">
    <location>
        <begin position="122"/>
        <end position="142"/>
    </location>
</feature>
<dbReference type="Pfam" id="PF25597">
    <property type="entry name" value="SH3_retrovirus"/>
    <property type="match status" value="1"/>
</dbReference>
<dbReference type="SUPFAM" id="SSF53098">
    <property type="entry name" value="Ribonuclease H-like"/>
    <property type="match status" value="1"/>
</dbReference>
<dbReference type="EMBL" id="SSTE01023352">
    <property type="protein sequence ID" value="KAA0025159.1"/>
    <property type="molecule type" value="Genomic_DNA"/>
</dbReference>
<evidence type="ECO:0000256" key="1">
    <source>
        <dbReference type="ARBA" id="ARBA00022723"/>
    </source>
</evidence>
<accession>A0A5A7SIN2</accession>
<dbReference type="Pfam" id="PF13976">
    <property type="entry name" value="gag_pre-integrs"/>
    <property type="match status" value="1"/>
</dbReference>
<evidence type="ECO:0000256" key="2">
    <source>
        <dbReference type="ARBA" id="ARBA00022801"/>
    </source>
</evidence>
<feature type="compositionally biased region" description="Basic and acidic residues" evidence="3">
    <location>
        <begin position="131"/>
        <end position="142"/>
    </location>
</feature>
<name>A0A5A7SIN2_CUCMM</name>
<dbReference type="GO" id="GO:0003676">
    <property type="term" value="F:nucleic acid binding"/>
    <property type="evidence" value="ECO:0007669"/>
    <property type="project" value="InterPro"/>
</dbReference>
<sequence>MSSSIIALLKKDQLTGENYATWKSKLNMILVIADLSFVLMEECPPFPTKYASQSVRDTYDRWTKANDKARLHILASMSDILSKKHEIMVTARQIMDSLREMFGQPSIQIKQEANVVHSKRRFVPSSSGSEKIQKRKEGKEKGPTIAVEDKGKAKVAIKRKYFHCNVDEHWKTNCPKYLVKKKENEETSSFKQLEESEMTLKVGTGDVISARAVGDAKLGHINLDRIGRLVKNGLLNKLKDDSLPPCESCLEGKMTKRPFTEKGYRAKEPLELIHSDLCGLMNVKARGGFEYFISFIDDYSRYGYLYLMEHKSEALEKFKEYKTEVENLLSKKIKILRSDRGGEYMDLRFQDYMIEHGIQSQLSTPVETAVHILNNAPSKSVSETPFELWRGRKPSLSHFRIWGCPTHVLVTNPKKLKSRSRLCQFVGYPKETRGGLFFDPQENRVFVSTNATFLEEDHMRNHKPRSKLVLSEATDKSTRVVDEVGPSSRVDETTTSGQSHPSQSLRMPRRSGRVVSQPNRYLGLTETQAVIPDDGVEDPLSYKQAMNDVDKDQWVKAMDLEMESMYFNLVWELVDLPEGVKPIGCKWIYKRKRDSAGKVQTFKARLVAKGYTQRERVDYEETFSPVAMLKSIRILLSIATFYDYEIWQMDVKTAFLNGNLEESIFMSKPEGFITRGQEQKVCKLNRSIYGLKQASKSWNIRFDIAIKSYGFDQNVDEPCLYKKINKGKVAFLVLYVDDILFIGNDMGYLTDVKAWHGVHLSKEQCPKTPQEVEDMRRIPYASAVGSLMYAMLCTRPDICYAVGIVSRYQSNPGLDHWTAVKIILKYLRRTRDYMLVYGAKDLILTGYTDSDFQTDKDSRKSTLGSVFTLNGGAVVWRSIKQGCIADSTMEAEYVAACEAVKEAVWLRKFLHDLEVVPNMNLPITLYYDNSEAVANSKEPRSHKRGKHIERKYHLIREIVQRGDGIVTKIASEHNIADPFTKTLTAKVFEGHLKSLGLRDMYIR</sequence>
<dbReference type="InterPro" id="IPR025724">
    <property type="entry name" value="GAG-pre-integrase_dom"/>
</dbReference>
<protein>
    <submittedName>
        <fullName evidence="5">Gag/pol protein</fullName>
    </submittedName>
</protein>
<feature type="compositionally biased region" description="Basic and acidic residues" evidence="3">
    <location>
        <begin position="473"/>
        <end position="482"/>
    </location>
</feature>
<dbReference type="GO" id="GO:0046872">
    <property type="term" value="F:metal ion binding"/>
    <property type="evidence" value="ECO:0007669"/>
    <property type="project" value="UniProtKB-KW"/>
</dbReference>
<comment type="caution">
    <text evidence="5">The sequence shown here is derived from an EMBL/GenBank/DDBJ whole genome shotgun (WGS) entry which is preliminary data.</text>
</comment>
<evidence type="ECO:0000259" key="4">
    <source>
        <dbReference type="PROSITE" id="PS50994"/>
    </source>
</evidence>
<dbReference type="Pfam" id="PF07727">
    <property type="entry name" value="RVT_2"/>
    <property type="match status" value="1"/>
</dbReference>
<proteinExistence type="predicted"/>
<evidence type="ECO:0000256" key="3">
    <source>
        <dbReference type="SAM" id="MobiDB-lite"/>
    </source>
</evidence>
<dbReference type="InterPro" id="IPR012337">
    <property type="entry name" value="RNaseH-like_sf"/>
</dbReference>
<dbReference type="InterPro" id="IPR057670">
    <property type="entry name" value="SH3_retrovirus"/>
</dbReference>
<dbReference type="PANTHER" id="PTHR42648">
    <property type="entry name" value="TRANSPOSASE, PUTATIVE-RELATED"/>
    <property type="match status" value="1"/>
</dbReference>
<feature type="compositionally biased region" description="Polar residues" evidence="3">
    <location>
        <begin position="493"/>
        <end position="505"/>
    </location>
</feature>
<gene>
    <name evidence="5" type="ORF">E6C27_scaffold2405G00060</name>
</gene>
<dbReference type="GO" id="GO:0016787">
    <property type="term" value="F:hydrolase activity"/>
    <property type="evidence" value="ECO:0007669"/>
    <property type="project" value="UniProtKB-KW"/>
</dbReference>
<dbReference type="Gene3D" id="3.30.420.10">
    <property type="entry name" value="Ribonuclease H-like superfamily/Ribonuclease H"/>
    <property type="match status" value="1"/>
</dbReference>
<keyword evidence="2" id="KW-0378">Hydrolase</keyword>
<evidence type="ECO:0000313" key="6">
    <source>
        <dbReference type="Proteomes" id="UP000321393"/>
    </source>
</evidence>
<dbReference type="CDD" id="cd09272">
    <property type="entry name" value="RNase_HI_RT_Ty1"/>
    <property type="match status" value="1"/>
</dbReference>
<feature type="region of interest" description="Disordered" evidence="3">
    <location>
        <begin position="473"/>
        <end position="512"/>
    </location>
</feature>
<dbReference type="InterPro" id="IPR039537">
    <property type="entry name" value="Retrotran_Ty1/copia-like"/>
</dbReference>
<organism evidence="5 6">
    <name type="scientific">Cucumis melo var. makuwa</name>
    <name type="common">Oriental melon</name>
    <dbReference type="NCBI Taxonomy" id="1194695"/>
    <lineage>
        <taxon>Eukaryota</taxon>
        <taxon>Viridiplantae</taxon>
        <taxon>Streptophyta</taxon>
        <taxon>Embryophyta</taxon>
        <taxon>Tracheophyta</taxon>
        <taxon>Spermatophyta</taxon>
        <taxon>Magnoliopsida</taxon>
        <taxon>eudicotyledons</taxon>
        <taxon>Gunneridae</taxon>
        <taxon>Pentapetalae</taxon>
        <taxon>rosids</taxon>
        <taxon>fabids</taxon>
        <taxon>Cucurbitales</taxon>
        <taxon>Cucurbitaceae</taxon>
        <taxon>Benincaseae</taxon>
        <taxon>Cucumis</taxon>
    </lineage>
</organism>
<dbReference type="InterPro" id="IPR036397">
    <property type="entry name" value="RNaseH_sf"/>
</dbReference>
<keyword evidence="1" id="KW-0479">Metal-binding</keyword>
<dbReference type="SUPFAM" id="SSF56672">
    <property type="entry name" value="DNA/RNA polymerases"/>
    <property type="match status" value="1"/>
</dbReference>
<dbReference type="GO" id="GO:0015074">
    <property type="term" value="P:DNA integration"/>
    <property type="evidence" value="ECO:0007669"/>
    <property type="project" value="InterPro"/>
</dbReference>
<dbReference type="AlphaFoldDB" id="A0A5A7SIN2"/>
<dbReference type="OrthoDB" id="418757at2759"/>
<dbReference type="Pfam" id="PF00665">
    <property type="entry name" value="rve"/>
    <property type="match status" value="1"/>
</dbReference>
<dbReference type="PANTHER" id="PTHR42648:SF27">
    <property type="entry name" value="RNA-DIRECTED DNA POLYMERASE"/>
    <property type="match status" value="1"/>
</dbReference>
<reference evidence="5 6" key="1">
    <citation type="submission" date="2019-08" db="EMBL/GenBank/DDBJ databases">
        <title>Draft genome sequences of two oriental melons (Cucumis melo L. var makuwa).</title>
        <authorList>
            <person name="Kwon S.-Y."/>
        </authorList>
    </citation>
    <scope>NUCLEOTIDE SEQUENCE [LARGE SCALE GENOMIC DNA]</scope>
    <source>
        <strain evidence="6">cv. SW 3</strain>
        <tissue evidence="5">Leaf</tissue>
    </source>
</reference>